<dbReference type="Proteomes" id="UP000268059">
    <property type="component" value="Chromosome"/>
</dbReference>
<evidence type="ECO:0000313" key="4">
    <source>
        <dbReference type="Proteomes" id="UP000268059"/>
    </source>
</evidence>
<dbReference type="GO" id="GO:0008422">
    <property type="term" value="F:beta-glucosidase activity"/>
    <property type="evidence" value="ECO:0007669"/>
    <property type="project" value="TreeGrafter"/>
</dbReference>
<evidence type="ECO:0000256" key="2">
    <source>
        <dbReference type="RuleBase" id="RU003690"/>
    </source>
</evidence>
<sequence>MYFDTKLPKDLLWGVYLNEGYSDLKILKEMHVTACQIALHPGEDLHALLQTCLQAHITPILTISYGDYLKDLGNWEERSIIKRFVDYVEKVYTAYKDQVHHFVIFDQPHFLPDTSLSKLYQVMHYIFVAQAQAVLCLKAHDPSLCVGSMVNDIVGLPHARPLDALALSDYNEIENYSMMDIYGYGRYPALVRRYLANQDIQLDMTLSDRQVLKQAAALTDFMGLHYEMCVLVGFNSLSGSYTSGILGAYQISSGRRDPLGLRLAMRTMTSRYDCPILINFHLKEHQGDDDFDTIDDLREHVKEMKKAVGDGSQILGFMIDQTSSFKKSSAYYKQLIMSNGEEL</sequence>
<protein>
    <submittedName>
        <fullName evidence="3">Uncharacterized protein</fullName>
    </submittedName>
</protein>
<keyword evidence="1" id="KW-0326">Glycosidase</keyword>
<evidence type="ECO:0000256" key="1">
    <source>
        <dbReference type="ARBA" id="ARBA00023295"/>
    </source>
</evidence>
<dbReference type="EMBL" id="AP019309">
    <property type="protein sequence ID" value="BBH27701.1"/>
    <property type="molecule type" value="Genomic_DNA"/>
</dbReference>
<dbReference type="RefSeq" id="WP_125120403.1">
    <property type="nucleotide sequence ID" value="NZ_AP019309.1"/>
</dbReference>
<dbReference type="KEGG" id="ebm:SG0102_26350"/>
<dbReference type="GO" id="GO:0016052">
    <property type="term" value="P:carbohydrate catabolic process"/>
    <property type="evidence" value="ECO:0007669"/>
    <property type="project" value="TreeGrafter"/>
</dbReference>
<keyword evidence="1" id="KW-0378">Hydrolase</keyword>
<dbReference type="InterPro" id="IPR017853">
    <property type="entry name" value="GH"/>
</dbReference>
<dbReference type="AlphaFoldDB" id="A0A3G9JNX1"/>
<dbReference type="PANTHER" id="PTHR10353">
    <property type="entry name" value="GLYCOSYL HYDROLASE"/>
    <property type="match status" value="1"/>
</dbReference>
<dbReference type="GO" id="GO:0005829">
    <property type="term" value="C:cytosol"/>
    <property type="evidence" value="ECO:0007669"/>
    <property type="project" value="TreeGrafter"/>
</dbReference>
<proteinExistence type="inferred from homology"/>
<organism evidence="3 4">
    <name type="scientific">Intestinibaculum porci</name>
    <dbReference type="NCBI Taxonomy" id="2487118"/>
    <lineage>
        <taxon>Bacteria</taxon>
        <taxon>Bacillati</taxon>
        <taxon>Bacillota</taxon>
        <taxon>Erysipelotrichia</taxon>
        <taxon>Erysipelotrichales</taxon>
        <taxon>Erysipelotrichaceae</taxon>
        <taxon>Intestinibaculum</taxon>
    </lineage>
</organism>
<dbReference type="Pfam" id="PF00232">
    <property type="entry name" value="Glyco_hydro_1"/>
    <property type="match status" value="1"/>
</dbReference>
<reference evidence="3 4" key="1">
    <citation type="submission" date="2018-11" db="EMBL/GenBank/DDBJ databases">
        <title>Novel Erysipelotrichaceae bacterium isolated from small intestine of a swine.</title>
        <authorList>
            <person name="Kim J.S."/>
            <person name="Choe H."/>
            <person name="Lee Y.R."/>
            <person name="Kim K.M."/>
            <person name="Park D.S."/>
        </authorList>
    </citation>
    <scope>NUCLEOTIDE SEQUENCE [LARGE SCALE GENOMIC DNA]</scope>
    <source>
        <strain evidence="3 4">SG0102</strain>
    </source>
</reference>
<accession>A0A3G9JNX1</accession>
<dbReference type="Gene3D" id="3.20.20.80">
    <property type="entry name" value="Glycosidases"/>
    <property type="match status" value="1"/>
</dbReference>
<dbReference type="OrthoDB" id="2339329at2"/>
<dbReference type="PANTHER" id="PTHR10353:SF122">
    <property type="entry name" value="6-PHOSPHO-BETA-GLUCOSIDASE ASCB-RELATED"/>
    <property type="match status" value="1"/>
</dbReference>
<gene>
    <name evidence="3" type="ORF">SG0102_26350</name>
</gene>
<comment type="similarity">
    <text evidence="2">Belongs to the glycosyl hydrolase 1 family.</text>
</comment>
<dbReference type="InterPro" id="IPR001360">
    <property type="entry name" value="Glyco_hydro_1"/>
</dbReference>
<dbReference type="SUPFAM" id="SSF51445">
    <property type="entry name" value="(Trans)glycosidases"/>
    <property type="match status" value="1"/>
</dbReference>
<evidence type="ECO:0000313" key="3">
    <source>
        <dbReference type="EMBL" id="BBH27701.1"/>
    </source>
</evidence>
<dbReference type="InParanoid" id="A0A3G9JNX1"/>
<keyword evidence="4" id="KW-1185">Reference proteome</keyword>
<name>A0A3G9JNX1_9FIRM</name>